<dbReference type="Gene3D" id="3.30.910.20">
    <property type="entry name" value="Skp domain"/>
    <property type="match status" value="1"/>
</dbReference>
<feature type="region of interest" description="Disordered" evidence="3">
    <location>
        <begin position="279"/>
        <end position="304"/>
    </location>
</feature>
<gene>
    <name evidence="5" type="ORF">GOB93_02075</name>
</gene>
<feature type="compositionally biased region" description="Low complexity" evidence="3">
    <location>
        <begin position="63"/>
        <end position="74"/>
    </location>
</feature>
<dbReference type="PANTHER" id="PTHR35089:SF1">
    <property type="entry name" value="CHAPERONE PROTEIN SKP"/>
    <property type="match status" value="1"/>
</dbReference>
<evidence type="ECO:0000256" key="3">
    <source>
        <dbReference type="SAM" id="MobiDB-lite"/>
    </source>
</evidence>
<dbReference type="InterPro" id="IPR024930">
    <property type="entry name" value="Skp_dom_sf"/>
</dbReference>
<proteinExistence type="inferred from homology"/>
<dbReference type="SMART" id="SM00935">
    <property type="entry name" value="OmpH"/>
    <property type="match status" value="1"/>
</dbReference>
<evidence type="ECO:0000256" key="1">
    <source>
        <dbReference type="ARBA" id="ARBA00009091"/>
    </source>
</evidence>
<dbReference type="SUPFAM" id="SSF111384">
    <property type="entry name" value="OmpH-like"/>
    <property type="match status" value="1"/>
</dbReference>
<feature type="chain" id="PRO_5047464991" evidence="4">
    <location>
        <begin position="47"/>
        <end position="304"/>
    </location>
</feature>
<dbReference type="PANTHER" id="PTHR35089">
    <property type="entry name" value="CHAPERONE PROTEIN SKP"/>
    <property type="match status" value="1"/>
</dbReference>
<dbReference type="Proteomes" id="UP000635278">
    <property type="component" value="Unassembled WGS sequence"/>
</dbReference>
<evidence type="ECO:0000313" key="5">
    <source>
        <dbReference type="EMBL" id="NHN83426.1"/>
    </source>
</evidence>
<evidence type="ECO:0000313" key="6">
    <source>
        <dbReference type="Proteomes" id="UP000635278"/>
    </source>
</evidence>
<feature type="signal peptide" evidence="4">
    <location>
        <begin position="1"/>
        <end position="46"/>
    </location>
</feature>
<reference evidence="5 6" key="1">
    <citation type="journal article" date="2020" name="Int. J. Syst. Evol. Microbiol.">
        <title>Novel acetic acid bacteria from cider fermentations: Acetobacter conturbans sp. nov. and Acetobacter fallax sp. nov.</title>
        <authorList>
            <person name="Sombolestani A.S."/>
            <person name="Cleenwerck I."/>
            <person name="Cnockaert M."/>
            <person name="Borremans W."/>
            <person name="Wieme A.D."/>
            <person name="De Vuyst L."/>
            <person name="Vandamme P."/>
        </authorList>
    </citation>
    <scope>NUCLEOTIDE SEQUENCE [LARGE SCALE GENOMIC DNA]</scope>
    <source>
        <strain evidence="5 6">LMG 30640</strain>
    </source>
</reference>
<keyword evidence="2 4" id="KW-0732">Signal</keyword>
<organism evidence="5 6">
    <name type="scientific">Acetobacter musti</name>
    <dbReference type="NCBI Taxonomy" id="864732"/>
    <lineage>
        <taxon>Bacteria</taxon>
        <taxon>Pseudomonadati</taxon>
        <taxon>Pseudomonadota</taxon>
        <taxon>Alphaproteobacteria</taxon>
        <taxon>Acetobacterales</taxon>
        <taxon>Acetobacteraceae</taxon>
        <taxon>Acetobacter</taxon>
    </lineage>
</organism>
<evidence type="ECO:0000256" key="2">
    <source>
        <dbReference type="ARBA" id="ARBA00022729"/>
    </source>
</evidence>
<sequence>MTGRSFCGLASASNSEVIMFRFSRSAVLTASLLFAGSGLASSVACAQTSGGGAGWFVPKTAQPPVHAAPHTARPAPAPEQMSDGGDDNGENSSRPPPVLPQPAIPPAPELPKAAPPPAVVMGIISVADVMRQSLAGQQVERELGGRRDALARDAQRAQAGWRDEQQKLQASAKSMTAEQIQSQERSLQSKVMTAQRQFRDRNRIIQEAAQVALGQIERELVQVIQHVASSHGMNLVLHSEQVALHVDGQDITNEVAKQLNVILPKVYIPAANEDPEVLAKSGKMPTTASPGDASASPVASAPAH</sequence>
<dbReference type="Pfam" id="PF03938">
    <property type="entry name" value="OmpH"/>
    <property type="match status" value="1"/>
</dbReference>
<name>A0ABX0JIY9_9PROT</name>
<comment type="similarity">
    <text evidence="1">Belongs to the Skp family.</text>
</comment>
<feature type="region of interest" description="Disordered" evidence="3">
    <location>
        <begin position="57"/>
        <end position="111"/>
    </location>
</feature>
<evidence type="ECO:0000256" key="4">
    <source>
        <dbReference type="SAM" id="SignalP"/>
    </source>
</evidence>
<dbReference type="InterPro" id="IPR005632">
    <property type="entry name" value="Chaperone_Skp"/>
</dbReference>
<keyword evidence="6" id="KW-1185">Reference proteome</keyword>
<feature type="compositionally biased region" description="Low complexity" evidence="3">
    <location>
        <begin position="288"/>
        <end position="304"/>
    </location>
</feature>
<comment type="caution">
    <text evidence="5">The sequence shown here is derived from an EMBL/GenBank/DDBJ whole genome shotgun (WGS) entry which is preliminary data.</text>
</comment>
<feature type="compositionally biased region" description="Pro residues" evidence="3">
    <location>
        <begin position="94"/>
        <end position="111"/>
    </location>
</feature>
<accession>A0ABX0JIY9</accession>
<protein>
    <submittedName>
        <fullName evidence="5">OmpH family outer membrane protein</fullName>
    </submittedName>
</protein>
<dbReference type="EMBL" id="WOTB01000002">
    <property type="protein sequence ID" value="NHN83426.1"/>
    <property type="molecule type" value="Genomic_DNA"/>
</dbReference>